<proteinExistence type="predicted"/>
<evidence type="ECO:0000313" key="1">
    <source>
        <dbReference type="EMBL" id="MFC6334972.1"/>
    </source>
</evidence>
<protein>
    <submittedName>
        <fullName evidence="1">Uncharacterized protein</fullName>
    </submittedName>
</protein>
<organism evidence="1 2">
    <name type="scientific">Paenibacillus septentrionalis</name>
    <dbReference type="NCBI Taxonomy" id="429342"/>
    <lineage>
        <taxon>Bacteria</taxon>
        <taxon>Bacillati</taxon>
        <taxon>Bacillota</taxon>
        <taxon>Bacilli</taxon>
        <taxon>Bacillales</taxon>
        <taxon>Paenibacillaceae</taxon>
        <taxon>Paenibacillus</taxon>
    </lineage>
</organism>
<gene>
    <name evidence="1" type="ORF">ACFP56_20260</name>
</gene>
<dbReference type="EMBL" id="JBHSTE010000008">
    <property type="protein sequence ID" value="MFC6334972.1"/>
    <property type="molecule type" value="Genomic_DNA"/>
</dbReference>
<reference evidence="2" key="1">
    <citation type="journal article" date="2019" name="Int. J. Syst. Evol. Microbiol.">
        <title>The Global Catalogue of Microorganisms (GCM) 10K type strain sequencing project: providing services to taxonomists for standard genome sequencing and annotation.</title>
        <authorList>
            <consortium name="The Broad Institute Genomics Platform"/>
            <consortium name="The Broad Institute Genome Sequencing Center for Infectious Disease"/>
            <person name="Wu L."/>
            <person name="Ma J."/>
        </authorList>
    </citation>
    <scope>NUCLEOTIDE SEQUENCE [LARGE SCALE GENOMIC DNA]</scope>
    <source>
        <strain evidence="2">PCU 280</strain>
    </source>
</reference>
<sequence>MGVRHAREYSDILQELTEAVGLIEDCYLFFEMEESEWKALQPDEQYEVLEALADDVFYGLGEHQEITVGNGQVTYRPQLHRIDVFAGDTEHRSISLI</sequence>
<comment type="caution">
    <text evidence="1">The sequence shown here is derived from an EMBL/GenBank/DDBJ whole genome shotgun (WGS) entry which is preliminary data.</text>
</comment>
<keyword evidence="2" id="KW-1185">Reference proteome</keyword>
<dbReference type="Proteomes" id="UP001596233">
    <property type="component" value="Unassembled WGS sequence"/>
</dbReference>
<accession>A0ABW1V866</accession>
<evidence type="ECO:0000313" key="2">
    <source>
        <dbReference type="Proteomes" id="UP001596233"/>
    </source>
</evidence>
<dbReference type="RefSeq" id="WP_379238050.1">
    <property type="nucleotide sequence ID" value="NZ_JBHSTE010000008.1"/>
</dbReference>
<name>A0ABW1V866_9BACL</name>